<proteinExistence type="predicted"/>
<accession>A0A8H4QZA2</accession>
<feature type="compositionally biased region" description="Basic and acidic residues" evidence="1">
    <location>
        <begin position="69"/>
        <end position="82"/>
    </location>
</feature>
<feature type="compositionally biased region" description="Polar residues" evidence="1">
    <location>
        <begin position="153"/>
        <end position="166"/>
    </location>
</feature>
<feature type="compositionally biased region" description="Low complexity" evidence="1">
    <location>
        <begin position="834"/>
        <end position="848"/>
    </location>
</feature>
<name>A0A8H4QZA2_9AGAR</name>
<feature type="compositionally biased region" description="Low complexity" evidence="1">
    <location>
        <begin position="121"/>
        <end position="145"/>
    </location>
</feature>
<feature type="compositionally biased region" description="Low complexity" evidence="1">
    <location>
        <begin position="267"/>
        <end position="291"/>
    </location>
</feature>
<feature type="compositionally biased region" description="Pro residues" evidence="1">
    <location>
        <begin position="292"/>
        <end position="309"/>
    </location>
</feature>
<feature type="compositionally biased region" description="Low complexity" evidence="1">
    <location>
        <begin position="96"/>
        <end position="108"/>
    </location>
</feature>
<feature type="compositionally biased region" description="Polar residues" evidence="1">
    <location>
        <begin position="803"/>
        <end position="815"/>
    </location>
</feature>
<feature type="compositionally biased region" description="Polar residues" evidence="1">
    <location>
        <begin position="739"/>
        <end position="753"/>
    </location>
</feature>
<feature type="compositionally biased region" description="Pro residues" evidence="1">
    <location>
        <begin position="339"/>
        <end position="363"/>
    </location>
</feature>
<evidence type="ECO:0000313" key="3">
    <source>
        <dbReference type="Proteomes" id="UP000521872"/>
    </source>
</evidence>
<feature type="compositionally biased region" description="Low complexity" evidence="1">
    <location>
        <begin position="505"/>
        <end position="516"/>
    </location>
</feature>
<comment type="caution">
    <text evidence="2">The sequence shown here is derived from an EMBL/GenBank/DDBJ whole genome shotgun (WGS) entry which is preliminary data.</text>
</comment>
<feature type="compositionally biased region" description="Polar residues" evidence="1">
    <location>
        <begin position="597"/>
        <end position="607"/>
    </location>
</feature>
<feature type="compositionally biased region" description="Basic and acidic residues" evidence="1">
    <location>
        <begin position="555"/>
        <end position="596"/>
    </location>
</feature>
<feature type="compositionally biased region" description="Basic and acidic residues" evidence="1">
    <location>
        <begin position="322"/>
        <end position="332"/>
    </location>
</feature>
<feature type="region of interest" description="Disordered" evidence="1">
    <location>
        <begin position="737"/>
        <end position="768"/>
    </location>
</feature>
<dbReference type="EMBL" id="JAACJL010000016">
    <property type="protein sequence ID" value="KAF4619405.1"/>
    <property type="molecule type" value="Genomic_DNA"/>
</dbReference>
<organism evidence="2 3">
    <name type="scientific">Agrocybe pediades</name>
    <dbReference type="NCBI Taxonomy" id="84607"/>
    <lineage>
        <taxon>Eukaryota</taxon>
        <taxon>Fungi</taxon>
        <taxon>Dikarya</taxon>
        <taxon>Basidiomycota</taxon>
        <taxon>Agaricomycotina</taxon>
        <taxon>Agaricomycetes</taxon>
        <taxon>Agaricomycetidae</taxon>
        <taxon>Agaricales</taxon>
        <taxon>Agaricineae</taxon>
        <taxon>Strophariaceae</taxon>
        <taxon>Agrocybe</taxon>
    </lineage>
</organism>
<sequence length="932" mass="100602">MNQVQDGVASSSHTFNLQKFINRQSSSFATLLRSHSASLTFRKSSAFKKPDITKESFFAGYADMATTTTEHERPSRKLKSENKLYSFLTRSRSRSRSNAAAEPTTTTPKPRHPPDNSGSKPPSRLQSRPLSSTTTSTATVTPGTPKASRKSQRPATANSPVTTPRAQLQRRPSSPVRHPSSNNSRPSSARRRLQDFFTGRKSSTSRSRSRSRPSSPTNHLQLNDNLPPLPNNDTATRINHRKSSSSPARITTPSPPPGPKVLRVTNATTTSSSTGSTAASIKISKFFSKDPSPSPKLPTPGPPTLPPLPISRVSSLYRRSTANKDKDKDKELPSSLAIPTPPSPSSPTLPQPPRIMHTPPTPLKSPRESSTNINLNASGSGSSSQSHSQSSHLPVPSRPIYHAAKSSLDSSTSYRYRGNTSMGIVSEESPFVSPGPYKGKAREGVDPPSSSTNLHLLHSRPSMKMSSAARATKHGSFDFERPGWGSVAAVGSPGSNAEAVRMQRSGSSGTTGTGTSDRTSEILREKERDAREREKERESTYGPGLAGVGTLQREMSMKRAQEREEMMRRKRREEKEREKEREKEEIRKREEERDRPPTSSQRTTPSASDHMHASTSTGGTGTTAKHSSSAGKAAGKRMQNALGGATKPNLGAVSRLRVPHHGLFSFEPPVPSPTRPTITTNTGKVSEVAVGVKPDREKTPRTSAIPIGRRSNDRPPVPVPSVAALYGISSTPPEIIAGSSETTTSKLPSSFNSKIPAPAPGHRSGKKGRSLDLGLGLAWAPSKVREEALMNLPKSGFFSTTAGGIGQRRTSSGGSSVPGIGAYTGRNGMLRTASESTTHSGTGTSKNGTMEDVERSKLGKEVAQLFKNALDPEAYRLFKLYVHQFDREEIPFDGPKGIVSLVQDLLVASPLVTEDAKRRLFDKFVKIILQQT</sequence>
<feature type="region of interest" description="Disordered" evidence="1">
    <location>
        <begin position="691"/>
        <end position="718"/>
    </location>
</feature>
<feature type="compositionally biased region" description="Low complexity" evidence="1">
    <location>
        <begin position="378"/>
        <end position="392"/>
    </location>
</feature>
<feature type="compositionally biased region" description="Polar residues" evidence="1">
    <location>
        <begin position="368"/>
        <end position="377"/>
    </location>
</feature>
<feature type="compositionally biased region" description="Polar residues" evidence="1">
    <location>
        <begin position="407"/>
        <end position="423"/>
    </location>
</feature>
<dbReference type="AlphaFoldDB" id="A0A8H4QZA2"/>
<feature type="compositionally biased region" description="Basic and acidic residues" evidence="1">
    <location>
        <begin position="518"/>
        <end position="539"/>
    </location>
</feature>
<gene>
    <name evidence="2" type="ORF">D9613_005121</name>
</gene>
<evidence type="ECO:0000313" key="2">
    <source>
        <dbReference type="EMBL" id="KAF4619405.1"/>
    </source>
</evidence>
<feature type="compositionally biased region" description="Low complexity" evidence="1">
    <location>
        <begin position="613"/>
        <end position="633"/>
    </location>
</feature>
<feature type="region of interest" description="Disordered" evidence="1">
    <location>
        <begin position="803"/>
        <end position="826"/>
    </location>
</feature>
<dbReference type="Proteomes" id="UP000521872">
    <property type="component" value="Unassembled WGS sequence"/>
</dbReference>
<feature type="region of interest" description="Disordered" evidence="1">
    <location>
        <begin position="834"/>
        <end position="853"/>
    </location>
</feature>
<reference evidence="2 3" key="1">
    <citation type="submission" date="2019-12" db="EMBL/GenBank/DDBJ databases">
        <authorList>
            <person name="Floudas D."/>
            <person name="Bentzer J."/>
            <person name="Ahren D."/>
            <person name="Johansson T."/>
            <person name="Persson P."/>
            <person name="Tunlid A."/>
        </authorList>
    </citation>
    <scope>NUCLEOTIDE SEQUENCE [LARGE SCALE GENOMIC DNA]</scope>
    <source>
        <strain evidence="2 3">CBS 102.39</strain>
    </source>
</reference>
<keyword evidence="3" id="KW-1185">Reference proteome</keyword>
<feature type="compositionally biased region" description="Low complexity" evidence="1">
    <location>
        <begin position="202"/>
        <end position="226"/>
    </location>
</feature>
<feature type="compositionally biased region" description="Low complexity" evidence="1">
    <location>
        <begin position="170"/>
        <end position="187"/>
    </location>
</feature>
<feature type="region of interest" description="Disordered" evidence="1">
    <location>
        <begin position="67"/>
        <end position="654"/>
    </location>
</feature>
<evidence type="ECO:0000256" key="1">
    <source>
        <dbReference type="SAM" id="MobiDB-lite"/>
    </source>
</evidence>
<protein>
    <submittedName>
        <fullName evidence="2">Uncharacterized protein</fullName>
    </submittedName>
</protein>